<reference evidence="2 3" key="1">
    <citation type="submission" date="2018-06" db="EMBL/GenBank/DDBJ databases">
        <title>A transcriptomic atlas of mushroom development highlights an independent origin of complex multicellularity.</title>
        <authorList>
            <consortium name="DOE Joint Genome Institute"/>
            <person name="Krizsan K."/>
            <person name="Almasi E."/>
            <person name="Merenyi Z."/>
            <person name="Sahu N."/>
            <person name="Viragh M."/>
            <person name="Koszo T."/>
            <person name="Mondo S."/>
            <person name="Kiss B."/>
            <person name="Balint B."/>
            <person name="Kues U."/>
            <person name="Barry K."/>
            <person name="Hegedus J.C."/>
            <person name="Henrissat B."/>
            <person name="Johnson J."/>
            <person name="Lipzen A."/>
            <person name="Ohm R."/>
            <person name="Nagy I."/>
            <person name="Pangilinan J."/>
            <person name="Yan J."/>
            <person name="Xiong Y."/>
            <person name="Grigoriev I.V."/>
            <person name="Hibbett D.S."/>
            <person name="Nagy L.G."/>
        </authorList>
    </citation>
    <scope>NUCLEOTIDE SEQUENCE [LARGE SCALE GENOMIC DNA]</scope>
    <source>
        <strain evidence="2 3">SZMC22713</strain>
    </source>
</reference>
<dbReference type="AlphaFoldDB" id="A0A4Y7Q247"/>
<evidence type="ECO:0000313" key="2">
    <source>
        <dbReference type="EMBL" id="TDL20870.1"/>
    </source>
</evidence>
<keyword evidence="3" id="KW-1185">Reference proteome</keyword>
<dbReference type="EMBL" id="ML170185">
    <property type="protein sequence ID" value="TDL20870.1"/>
    <property type="molecule type" value="Genomic_DNA"/>
</dbReference>
<feature type="region of interest" description="Disordered" evidence="1">
    <location>
        <begin position="98"/>
        <end position="159"/>
    </location>
</feature>
<organism evidence="2 3">
    <name type="scientific">Rickenella mellea</name>
    <dbReference type="NCBI Taxonomy" id="50990"/>
    <lineage>
        <taxon>Eukaryota</taxon>
        <taxon>Fungi</taxon>
        <taxon>Dikarya</taxon>
        <taxon>Basidiomycota</taxon>
        <taxon>Agaricomycotina</taxon>
        <taxon>Agaricomycetes</taxon>
        <taxon>Hymenochaetales</taxon>
        <taxon>Rickenellaceae</taxon>
        <taxon>Rickenella</taxon>
    </lineage>
</organism>
<name>A0A4Y7Q247_9AGAM</name>
<proteinExistence type="predicted"/>
<feature type="compositionally biased region" description="Basic and acidic residues" evidence="1">
    <location>
        <begin position="124"/>
        <end position="138"/>
    </location>
</feature>
<protein>
    <submittedName>
        <fullName evidence="2">Uncharacterized protein</fullName>
    </submittedName>
</protein>
<evidence type="ECO:0000256" key="1">
    <source>
        <dbReference type="SAM" id="MobiDB-lite"/>
    </source>
</evidence>
<dbReference type="OrthoDB" id="3232876at2759"/>
<gene>
    <name evidence="2" type="ORF">BD410DRAFT_841058</name>
</gene>
<evidence type="ECO:0000313" key="3">
    <source>
        <dbReference type="Proteomes" id="UP000294933"/>
    </source>
</evidence>
<accession>A0A4Y7Q247</accession>
<dbReference type="Proteomes" id="UP000294933">
    <property type="component" value="Unassembled WGS sequence"/>
</dbReference>
<sequence>MSNSDAQSEQEKREMADWQASIPGFGVPIVNLEAICFPSPQTIVGDQPAGEPRLTLKRVPTEIWIPPPDSPSQPEAESMLIKYGIKVRDFGYSSELPPVPIVKRKPRPTKLPTAGERGLKRTRRESNEDGARYKERPRFSINAAAENLPRSPTPQRRKISSVADHLPFTPIHSFTSPSSHHANVNTSGVPNYYLKSHSDFQGRSNGNDLTPAK</sequence>
<dbReference type="VEuPathDB" id="FungiDB:BD410DRAFT_841058"/>